<evidence type="ECO:0000313" key="2">
    <source>
        <dbReference type="Proteomes" id="UP000664940"/>
    </source>
</evidence>
<protein>
    <submittedName>
        <fullName evidence="1">Uncharacterized protein</fullName>
    </submittedName>
</protein>
<dbReference type="AlphaFoldDB" id="A0A833YGR7"/>
<reference evidence="1 2" key="1">
    <citation type="journal article" date="2020" name="Nature">
        <title>Six reference-quality genomes reveal evolution of bat adaptations.</title>
        <authorList>
            <person name="Jebb D."/>
            <person name="Huang Z."/>
            <person name="Pippel M."/>
            <person name="Hughes G.M."/>
            <person name="Lavrichenko K."/>
            <person name="Devanna P."/>
            <person name="Winkler S."/>
            <person name="Jermiin L.S."/>
            <person name="Skirmuntt E.C."/>
            <person name="Katzourakis A."/>
            <person name="Burkitt-Gray L."/>
            <person name="Ray D.A."/>
            <person name="Sullivan K.A.M."/>
            <person name="Roscito J.G."/>
            <person name="Kirilenko B.M."/>
            <person name="Davalos L.M."/>
            <person name="Corthals A.P."/>
            <person name="Power M.L."/>
            <person name="Jones G."/>
            <person name="Ransome R.D."/>
            <person name="Dechmann D.K.N."/>
            <person name="Locatelli A.G."/>
            <person name="Puechmaille S.J."/>
            <person name="Fedrigo O."/>
            <person name="Jarvis E.D."/>
            <person name="Hiller M."/>
            <person name="Vernes S.C."/>
            <person name="Myers E.W."/>
            <person name="Teeling E.C."/>
        </authorList>
    </citation>
    <scope>NUCLEOTIDE SEQUENCE [LARGE SCALE GENOMIC DNA]</scope>
    <source>
        <strain evidence="1">Bat1K_MPI-CBG_1</strain>
    </source>
</reference>
<organism evidence="1 2">
    <name type="scientific">Phyllostomus discolor</name>
    <name type="common">pale spear-nosed bat</name>
    <dbReference type="NCBI Taxonomy" id="89673"/>
    <lineage>
        <taxon>Eukaryota</taxon>
        <taxon>Metazoa</taxon>
        <taxon>Chordata</taxon>
        <taxon>Craniata</taxon>
        <taxon>Vertebrata</taxon>
        <taxon>Euteleostomi</taxon>
        <taxon>Mammalia</taxon>
        <taxon>Eutheria</taxon>
        <taxon>Laurasiatheria</taxon>
        <taxon>Chiroptera</taxon>
        <taxon>Yangochiroptera</taxon>
        <taxon>Phyllostomidae</taxon>
        <taxon>Phyllostominae</taxon>
        <taxon>Phyllostomus</taxon>
    </lineage>
</organism>
<proteinExistence type="predicted"/>
<gene>
    <name evidence="1" type="ORF">HJG60_009572</name>
</gene>
<dbReference type="EMBL" id="JABVXQ010000016">
    <property type="protein sequence ID" value="KAF6073448.1"/>
    <property type="molecule type" value="Genomic_DNA"/>
</dbReference>
<comment type="caution">
    <text evidence="1">The sequence shown here is derived from an EMBL/GenBank/DDBJ whole genome shotgun (WGS) entry which is preliminary data.</text>
</comment>
<dbReference type="Proteomes" id="UP000664940">
    <property type="component" value="Unassembled WGS sequence"/>
</dbReference>
<name>A0A833YGR7_9CHIR</name>
<sequence length="139" mass="15508">MRQARCEGVEKANKLELLCVEPQRMQPMTLQECRLRSDTPKAAVIFCGSVGAWPGIHRCSLFMGKKNNPALDPLTPQCLLARPAHPEYSSFPKLGEQNLRKQAEEWARLVFDVRAVADGKEGLSVPWSSRPSFLGEAVM</sequence>
<evidence type="ECO:0000313" key="1">
    <source>
        <dbReference type="EMBL" id="KAF6073448.1"/>
    </source>
</evidence>
<accession>A0A833YGR7</accession>